<gene>
    <name evidence="2" type="ORF">PTRG_09145</name>
</gene>
<dbReference type="OMA" id="EAWWRLS"/>
<dbReference type="Proteomes" id="UP000001471">
    <property type="component" value="Unassembled WGS sequence"/>
</dbReference>
<dbReference type="SUPFAM" id="SSF55729">
    <property type="entry name" value="Acyl-CoA N-acyltransferases (Nat)"/>
    <property type="match status" value="1"/>
</dbReference>
<dbReference type="Gene3D" id="3.40.630.30">
    <property type="match status" value="1"/>
</dbReference>
<sequence>MVSFPTLAPAFPFNLAPQIYTIQPVKPADAAGLAETMMRAFYQDAHWASLWKGITLDSIISDCARRLPWNLVKVISTKRHRKVVEDATGDIVGYARWIIPDGCTDEWAEGIVVEIDSESSRVYKEDFRSVTEDGKIRGLDHPVVDELSEAIEKAEAKVLGTGERFLALDYLATHPEHQRRGIGSMLLTEGLAYADRNGLKTLVVAKTPGVKLYQDHDFQVVDKVEQERPQYGWSKPYTTTILIRQPRSIE</sequence>
<reference evidence="3" key="1">
    <citation type="journal article" date="2013" name="G3 (Bethesda)">
        <title>Comparative genomics of a plant-pathogenic fungus, Pyrenophora tritici-repentis, reveals transduplication and the impact of repeat elements on pathogenicity and population divergence.</title>
        <authorList>
            <person name="Manning V.A."/>
            <person name="Pandelova I."/>
            <person name="Dhillon B."/>
            <person name="Wilhelm L.J."/>
            <person name="Goodwin S.B."/>
            <person name="Berlin A.M."/>
            <person name="Figueroa M."/>
            <person name="Freitag M."/>
            <person name="Hane J.K."/>
            <person name="Henrissat B."/>
            <person name="Holman W.H."/>
            <person name="Kodira C.D."/>
            <person name="Martin J."/>
            <person name="Oliver R.P."/>
            <person name="Robbertse B."/>
            <person name="Schackwitz W."/>
            <person name="Schwartz D.C."/>
            <person name="Spatafora J.W."/>
            <person name="Turgeon B.G."/>
            <person name="Yandava C."/>
            <person name="Young S."/>
            <person name="Zhou S."/>
            <person name="Zeng Q."/>
            <person name="Grigoriev I.V."/>
            <person name="Ma L.-J."/>
            <person name="Ciuffetti L.M."/>
        </authorList>
    </citation>
    <scope>NUCLEOTIDE SEQUENCE [LARGE SCALE GENOMIC DNA]</scope>
    <source>
        <strain evidence="3">Pt-1C-BFP</strain>
    </source>
</reference>
<evidence type="ECO:0000313" key="3">
    <source>
        <dbReference type="Proteomes" id="UP000001471"/>
    </source>
</evidence>
<dbReference type="InterPro" id="IPR016181">
    <property type="entry name" value="Acyl_CoA_acyltransferase"/>
</dbReference>
<dbReference type="InParanoid" id="B2WGT9"/>
<feature type="domain" description="N-acetyltransferase" evidence="1">
    <location>
        <begin position="98"/>
        <end position="238"/>
    </location>
</feature>
<dbReference type="GO" id="GO:0016747">
    <property type="term" value="F:acyltransferase activity, transferring groups other than amino-acyl groups"/>
    <property type="evidence" value="ECO:0007669"/>
    <property type="project" value="InterPro"/>
</dbReference>
<dbReference type="InterPro" id="IPR052523">
    <property type="entry name" value="Trichothecene_AcTrans"/>
</dbReference>
<dbReference type="HOGENOM" id="CLU_060131_5_0_1"/>
<organism evidence="2 3">
    <name type="scientific">Pyrenophora tritici-repentis (strain Pt-1C-BFP)</name>
    <name type="common">Wheat tan spot fungus</name>
    <name type="synonym">Drechslera tritici-repentis</name>
    <dbReference type="NCBI Taxonomy" id="426418"/>
    <lineage>
        <taxon>Eukaryota</taxon>
        <taxon>Fungi</taxon>
        <taxon>Dikarya</taxon>
        <taxon>Ascomycota</taxon>
        <taxon>Pezizomycotina</taxon>
        <taxon>Dothideomycetes</taxon>
        <taxon>Pleosporomycetidae</taxon>
        <taxon>Pleosporales</taxon>
        <taxon>Pleosporineae</taxon>
        <taxon>Pleosporaceae</taxon>
        <taxon>Pyrenophora</taxon>
    </lineage>
</organism>
<evidence type="ECO:0000259" key="1">
    <source>
        <dbReference type="PROSITE" id="PS51186"/>
    </source>
</evidence>
<dbReference type="CDD" id="cd04301">
    <property type="entry name" value="NAT_SF"/>
    <property type="match status" value="1"/>
</dbReference>
<proteinExistence type="predicted"/>
<dbReference type="PANTHER" id="PTHR42791:SF2">
    <property type="entry name" value="N-ACETYLTRANSFERASE DOMAIN-CONTAINING PROTEIN"/>
    <property type="match status" value="1"/>
</dbReference>
<dbReference type="eggNOG" id="ENOG502SPBG">
    <property type="taxonomic scope" value="Eukaryota"/>
</dbReference>
<dbReference type="InterPro" id="IPR000182">
    <property type="entry name" value="GNAT_dom"/>
</dbReference>
<accession>B2WGT9</accession>
<dbReference type="PANTHER" id="PTHR42791">
    <property type="entry name" value="GNAT FAMILY ACETYLTRANSFERASE"/>
    <property type="match status" value="1"/>
</dbReference>
<dbReference type="STRING" id="426418.B2WGT9"/>
<dbReference type="EMBL" id="DS231624">
    <property type="protein sequence ID" value="EDU42196.1"/>
    <property type="molecule type" value="Genomic_DNA"/>
</dbReference>
<dbReference type="PROSITE" id="PS51186">
    <property type="entry name" value="GNAT"/>
    <property type="match status" value="1"/>
</dbReference>
<evidence type="ECO:0000313" key="2">
    <source>
        <dbReference type="EMBL" id="EDU42196.1"/>
    </source>
</evidence>
<dbReference type="OrthoDB" id="2115692at2759"/>
<dbReference type="Pfam" id="PF13508">
    <property type="entry name" value="Acetyltransf_7"/>
    <property type="match status" value="1"/>
</dbReference>
<dbReference type="AlphaFoldDB" id="B2WGT9"/>
<name>B2WGT9_PYRTR</name>
<protein>
    <recommendedName>
        <fullName evidence="1">N-acetyltransferase domain-containing protein</fullName>
    </recommendedName>
</protein>